<dbReference type="GO" id="GO:0005886">
    <property type="term" value="C:plasma membrane"/>
    <property type="evidence" value="ECO:0007669"/>
    <property type="project" value="TreeGrafter"/>
</dbReference>
<evidence type="ECO:0000256" key="3">
    <source>
        <dbReference type="ARBA" id="ARBA00022448"/>
    </source>
</evidence>
<dbReference type="GO" id="GO:0022857">
    <property type="term" value="F:transmembrane transporter activity"/>
    <property type="evidence" value="ECO:0007669"/>
    <property type="project" value="InterPro"/>
</dbReference>
<feature type="transmembrane region" description="Helical" evidence="8">
    <location>
        <begin position="207"/>
        <end position="227"/>
    </location>
</feature>
<evidence type="ECO:0000256" key="7">
    <source>
        <dbReference type="RuleBase" id="RU362091"/>
    </source>
</evidence>
<name>A0A9D1UDJ9_9FIRM</name>
<protein>
    <recommendedName>
        <fullName evidence="11">Sodium:solute symporter family protein</fullName>
    </recommendedName>
</protein>
<dbReference type="AlphaFoldDB" id="A0A9D1UDJ9"/>
<keyword evidence="6 8" id="KW-0472">Membrane</keyword>
<accession>A0A9D1UDJ9</accession>
<comment type="similarity">
    <text evidence="2 7">Belongs to the sodium:solute symporter (SSF) (TC 2.A.21) family.</text>
</comment>
<organism evidence="9 10">
    <name type="scientific">Candidatus Dorea gallistercoris</name>
    <dbReference type="NCBI Taxonomy" id="2838542"/>
    <lineage>
        <taxon>Bacteria</taxon>
        <taxon>Bacillati</taxon>
        <taxon>Bacillota</taxon>
        <taxon>Clostridia</taxon>
        <taxon>Lachnospirales</taxon>
        <taxon>Lachnospiraceae</taxon>
        <taxon>Dorea</taxon>
    </lineage>
</organism>
<dbReference type="Pfam" id="PF00474">
    <property type="entry name" value="SSF"/>
    <property type="match status" value="1"/>
</dbReference>
<keyword evidence="3" id="KW-0813">Transport</keyword>
<dbReference type="PANTHER" id="PTHR48086">
    <property type="entry name" value="SODIUM/PROLINE SYMPORTER-RELATED"/>
    <property type="match status" value="1"/>
</dbReference>
<comment type="caution">
    <text evidence="9">The sequence shown here is derived from an EMBL/GenBank/DDBJ whole genome shotgun (WGS) entry which is preliminary data.</text>
</comment>
<dbReference type="InterPro" id="IPR001734">
    <property type="entry name" value="Na/solute_symporter"/>
</dbReference>
<reference evidence="9" key="1">
    <citation type="journal article" date="2021" name="PeerJ">
        <title>Extensive microbial diversity within the chicken gut microbiome revealed by metagenomics and culture.</title>
        <authorList>
            <person name="Gilroy R."/>
            <person name="Ravi A."/>
            <person name="Getino M."/>
            <person name="Pursley I."/>
            <person name="Horton D.L."/>
            <person name="Alikhan N.F."/>
            <person name="Baker D."/>
            <person name="Gharbi K."/>
            <person name="Hall N."/>
            <person name="Watson M."/>
            <person name="Adriaenssens E.M."/>
            <person name="Foster-Nyarko E."/>
            <person name="Jarju S."/>
            <person name="Secka A."/>
            <person name="Antonio M."/>
            <person name="Oren A."/>
            <person name="Chaudhuri R.R."/>
            <person name="La Ragione R."/>
            <person name="Hildebrand F."/>
            <person name="Pallen M.J."/>
        </authorList>
    </citation>
    <scope>NUCLEOTIDE SEQUENCE</scope>
    <source>
        <strain evidence="9">ChiSxjej1B13-11762</strain>
    </source>
</reference>
<evidence type="ECO:0000256" key="4">
    <source>
        <dbReference type="ARBA" id="ARBA00022692"/>
    </source>
</evidence>
<keyword evidence="4 8" id="KW-0812">Transmembrane</keyword>
<keyword evidence="5 8" id="KW-1133">Transmembrane helix</keyword>
<dbReference type="InterPro" id="IPR038377">
    <property type="entry name" value="Na/Glc_symporter_sf"/>
</dbReference>
<comment type="subcellular location">
    <subcellularLocation>
        <location evidence="1">Membrane</location>
        <topology evidence="1">Multi-pass membrane protein</topology>
    </subcellularLocation>
</comment>
<evidence type="ECO:0000256" key="1">
    <source>
        <dbReference type="ARBA" id="ARBA00004141"/>
    </source>
</evidence>
<gene>
    <name evidence="9" type="ORF">H9873_03330</name>
</gene>
<feature type="transmembrane region" description="Helical" evidence="8">
    <location>
        <begin position="154"/>
        <end position="176"/>
    </location>
</feature>
<dbReference type="Proteomes" id="UP000824263">
    <property type="component" value="Unassembled WGS sequence"/>
</dbReference>
<evidence type="ECO:0000256" key="5">
    <source>
        <dbReference type="ARBA" id="ARBA00022989"/>
    </source>
</evidence>
<feature type="transmembrane region" description="Helical" evidence="8">
    <location>
        <begin position="128"/>
        <end position="148"/>
    </location>
</feature>
<evidence type="ECO:0008006" key="11">
    <source>
        <dbReference type="Google" id="ProtNLM"/>
    </source>
</evidence>
<feature type="transmembrane region" description="Helical" evidence="8">
    <location>
        <begin position="77"/>
        <end position="95"/>
    </location>
</feature>
<evidence type="ECO:0000256" key="8">
    <source>
        <dbReference type="SAM" id="Phobius"/>
    </source>
</evidence>
<dbReference type="EMBL" id="DXGF01000059">
    <property type="protein sequence ID" value="HIW83338.1"/>
    <property type="molecule type" value="Genomic_DNA"/>
</dbReference>
<feature type="transmembrane region" description="Helical" evidence="8">
    <location>
        <begin position="33"/>
        <end position="57"/>
    </location>
</feature>
<evidence type="ECO:0000256" key="6">
    <source>
        <dbReference type="ARBA" id="ARBA00023136"/>
    </source>
</evidence>
<evidence type="ECO:0000313" key="9">
    <source>
        <dbReference type="EMBL" id="HIW83338.1"/>
    </source>
</evidence>
<feature type="transmembrane region" description="Helical" evidence="8">
    <location>
        <begin position="183"/>
        <end position="201"/>
    </location>
</feature>
<dbReference type="PROSITE" id="PS50283">
    <property type="entry name" value="NA_SOLUT_SYMP_3"/>
    <property type="match status" value="1"/>
</dbReference>
<dbReference type="Gene3D" id="1.20.1730.10">
    <property type="entry name" value="Sodium/glucose cotransporter"/>
    <property type="match status" value="1"/>
</dbReference>
<reference evidence="9" key="2">
    <citation type="submission" date="2021-04" db="EMBL/GenBank/DDBJ databases">
        <authorList>
            <person name="Gilroy R."/>
        </authorList>
    </citation>
    <scope>NUCLEOTIDE SEQUENCE</scope>
    <source>
        <strain evidence="9">ChiSxjej1B13-11762</strain>
    </source>
</reference>
<dbReference type="PANTHER" id="PTHR48086:SF7">
    <property type="entry name" value="SODIUM-SOLUTE SYMPORTER-RELATED"/>
    <property type="match status" value="1"/>
</dbReference>
<proteinExistence type="inferred from homology"/>
<sequence>MCTPAVMYTLIGQESYQRLYACKNIHEARKCAVISSIIAFTISLAPCIIGFAGRIDFPGLAESGESNMILGKMALEYLPGMAGGIFLCACLAAILSTADSNLSAAASHFMNDIYLPLGGTVTEKRKLVISRIATAVMGFGAVFVSFNIENIVTAMLASYTIYVSGAFIPIVVGALWKGANKTGAAWGLILGFAVYVAELMGVDYGNIPGEMISAAAGLAATLIVSLATNKKNRGRK</sequence>
<evidence type="ECO:0000313" key="10">
    <source>
        <dbReference type="Proteomes" id="UP000824263"/>
    </source>
</evidence>
<dbReference type="InterPro" id="IPR050277">
    <property type="entry name" value="Sodium:Solute_Symporter"/>
</dbReference>
<evidence type="ECO:0000256" key="2">
    <source>
        <dbReference type="ARBA" id="ARBA00006434"/>
    </source>
</evidence>